<accession>A0ABP6SF20</accession>
<proteinExistence type="predicted"/>
<reference evidence="3" key="1">
    <citation type="journal article" date="2019" name="Int. J. Syst. Evol. Microbiol.">
        <title>The Global Catalogue of Microorganisms (GCM) 10K type strain sequencing project: providing services to taxonomists for standard genome sequencing and annotation.</title>
        <authorList>
            <consortium name="The Broad Institute Genomics Platform"/>
            <consortium name="The Broad Institute Genome Sequencing Center for Infectious Disease"/>
            <person name="Wu L."/>
            <person name="Ma J."/>
        </authorList>
    </citation>
    <scope>NUCLEOTIDE SEQUENCE [LARGE SCALE GENOMIC DNA]</scope>
    <source>
        <strain evidence="3">JCM 9651</strain>
    </source>
</reference>
<feature type="region of interest" description="Disordered" evidence="1">
    <location>
        <begin position="22"/>
        <end position="52"/>
    </location>
</feature>
<comment type="caution">
    <text evidence="2">The sequence shown here is derived from an EMBL/GenBank/DDBJ whole genome shotgun (WGS) entry which is preliminary data.</text>
</comment>
<evidence type="ECO:0000313" key="3">
    <source>
        <dbReference type="Proteomes" id="UP001499990"/>
    </source>
</evidence>
<protein>
    <submittedName>
        <fullName evidence="2">Uncharacterized protein</fullName>
    </submittedName>
</protein>
<sequence>MAPTVVTAVAEATANPRTEIRLTRNPSSVARTGDPRGRNRAPGARLPTTGSREALTRWATPFRERRVVLGRHTAALLSYVDTAMPYAGPDENQTLPEPDTARQFHVTWDRSHPIRTRSFDKPRARHSTARLGSFALPGGTNYP</sequence>
<evidence type="ECO:0000313" key="2">
    <source>
        <dbReference type="EMBL" id="GAA3374976.1"/>
    </source>
</evidence>
<organism evidence="2 3">
    <name type="scientific">Streptomyces sannanensis</name>
    <dbReference type="NCBI Taxonomy" id="285536"/>
    <lineage>
        <taxon>Bacteria</taxon>
        <taxon>Bacillati</taxon>
        <taxon>Actinomycetota</taxon>
        <taxon>Actinomycetes</taxon>
        <taxon>Kitasatosporales</taxon>
        <taxon>Streptomycetaceae</taxon>
        <taxon>Streptomyces</taxon>
    </lineage>
</organism>
<dbReference type="EMBL" id="BAAAYL010000001">
    <property type="protein sequence ID" value="GAA3374976.1"/>
    <property type="molecule type" value="Genomic_DNA"/>
</dbReference>
<evidence type="ECO:0000256" key="1">
    <source>
        <dbReference type="SAM" id="MobiDB-lite"/>
    </source>
</evidence>
<keyword evidence="3" id="KW-1185">Reference proteome</keyword>
<gene>
    <name evidence="2" type="ORF">GCM10020367_40940</name>
</gene>
<dbReference type="Proteomes" id="UP001499990">
    <property type="component" value="Unassembled WGS sequence"/>
</dbReference>
<name>A0ABP6SF20_9ACTN</name>